<feature type="compositionally biased region" description="Pro residues" evidence="1">
    <location>
        <begin position="470"/>
        <end position="479"/>
    </location>
</feature>
<feature type="region of interest" description="Disordered" evidence="1">
    <location>
        <begin position="1"/>
        <end position="220"/>
    </location>
</feature>
<dbReference type="OrthoDB" id="5383338at2759"/>
<dbReference type="RefSeq" id="XP_045961606.1">
    <property type="nucleotide sequence ID" value="XM_046102045.1"/>
</dbReference>
<organism evidence="3 4">
    <name type="scientific">Truncatella angustata</name>
    <dbReference type="NCBI Taxonomy" id="152316"/>
    <lineage>
        <taxon>Eukaryota</taxon>
        <taxon>Fungi</taxon>
        <taxon>Dikarya</taxon>
        <taxon>Ascomycota</taxon>
        <taxon>Pezizomycotina</taxon>
        <taxon>Sordariomycetes</taxon>
        <taxon>Xylariomycetidae</taxon>
        <taxon>Amphisphaeriales</taxon>
        <taxon>Sporocadaceae</taxon>
        <taxon>Truncatella</taxon>
    </lineage>
</organism>
<gene>
    <name evidence="3" type="ORF">BKA67DRAFT_555102</name>
</gene>
<protein>
    <recommendedName>
        <fullName evidence="5">Acetylserotonin methytransferase-like protein</fullName>
    </recommendedName>
</protein>
<dbReference type="AlphaFoldDB" id="A0A9P8URY5"/>
<sequence>MSPTAGPSGGSFSLFPTTNPAKPPSRKTTPRPRAASPESLGQEHGQSFEMTPPRHGRRTPEDLSLFVIDGSPQPDQYVEGPAVAQPVAVEDAPQRTDTAFSAATTLARGNSTRSRSSIAKRPFEDVPESSSREEPTGFRSIFPQYDHTLPFNQQDYYPTQTSPSHIPRQVISRQSHMPQNSESRSPPVRSPVRSPMSAESGRRWPPRQQDPPVIPPVSTTDDLRDYWKAANGWKATQSDGRTFCLKLEPEKDTPIYYLSSQTQPFYHMRIVPTSASAYITLSRHDPAKPFKERDPGADASPKGILAALREPDKAKTWHEAINTTLEEESRRLPPEDGLVALLYPSAATKMALDKPGDIQAVMTAERECARLVWDEDIQNYFLVHPALATPFCITVERNPAWSRTEYTLEHIESPQHLAKLTRNGTGEGWMELDTLIASRIEAHYILDVAVSALLIVANFDEKNNHIETFEPPPNFPPPAHMRESGRESRTSLASRLTGGKDSKKKRRRHKLEEMEMDLESQTSSLGKQLEVKDKDKLPSTTRTVIKLITFAFKCFIWALTLAFKALVAVVAGLSKCLTSEKL</sequence>
<feature type="compositionally biased region" description="Polar residues" evidence="1">
    <location>
        <begin position="95"/>
        <end position="117"/>
    </location>
</feature>
<keyword evidence="4" id="KW-1185">Reference proteome</keyword>
<feature type="compositionally biased region" description="Polar residues" evidence="1">
    <location>
        <begin position="150"/>
        <end position="164"/>
    </location>
</feature>
<evidence type="ECO:0000256" key="2">
    <source>
        <dbReference type="SAM" id="Phobius"/>
    </source>
</evidence>
<evidence type="ECO:0000313" key="4">
    <source>
        <dbReference type="Proteomes" id="UP000758603"/>
    </source>
</evidence>
<evidence type="ECO:0008006" key="5">
    <source>
        <dbReference type="Google" id="ProtNLM"/>
    </source>
</evidence>
<dbReference type="Proteomes" id="UP000758603">
    <property type="component" value="Unassembled WGS sequence"/>
</dbReference>
<feature type="compositionally biased region" description="Basic and acidic residues" evidence="1">
    <location>
        <begin position="480"/>
        <end position="489"/>
    </location>
</feature>
<accession>A0A9P8URY5</accession>
<feature type="region of interest" description="Disordered" evidence="1">
    <location>
        <begin position="467"/>
        <end position="509"/>
    </location>
</feature>
<feature type="transmembrane region" description="Helical" evidence="2">
    <location>
        <begin position="555"/>
        <end position="573"/>
    </location>
</feature>
<proteinExistence type="predicted"/>
<name>A0A9P8URY5_9PEZI</name>
<feature type="compositionally biased region" description="Polar residues" evidence="1">
    <location>
        <begin position="1"/>
        <end position="19"/>
    </location>
</feature>
<keyword evidence="2" id="KW-1133">Transmembrane helix</keyword>
<dbReference type="GeneID" id="70130937"/>
<comment type="caution">
    <text evidence="3">The sequence shown here is derived from an EMBL/GenBank/DDBJ whole genome shotgun (WGS) entry which is preliminary data.</text>
</comment>
<evidence type="ECO:0000313" key="3">
    <source>
        <dbReference type="EMBL" id="KAH6657372.1"/>
    </source>
</evidence>
<evidence type="ECO:0000256" key="1">
    <source>
        <dbReference type="SAM" id="MobiDB-lite"/>
    </source>
</evidence>
<reference evidence="3" key="1">
    <citation type="journal article" date="2021" name="Nat. Commun.">
        <title>Genetic determinants of endophytism in the Arabidopsis root mycobiome.</title>
        <authorList>
            <person name="Mesny F."/>
            <person name="Miyauchi S."/>
            <person name="Thiergart T."/>
            <person name="Pickel B."/>
            <person name="Atanasova L."/>
            <person name="Karlsson M."/>
            <person name="Huettel B."/>
            <person name="Barry K.W."/>
            <person name="Haridas S."/>
            <person name="Chen C."/>
            <person name="Bauer D."/>
            <person name="Andreopoulos W."/>
            <person name="Pangilinan J."/>
            <person name="LaButti K."/>
            <person name="Riley R."/>
            <person name="Lipzen A."/>
            <person name="Clum A."/>
            <person name="Drula E."/>
            <person name="Henrissat B."/>
            <person name="Kohler A."/>
            <person name="Grigoriev I.V."/>
            <person name="Martin F.M."/>
            <person name="Hacquard S."/>
        </authorList>
    </citation>
    <scope>NUCLEOTIDE SEQUENCE</scope>
    <source>
        <strain evidence="3">MPI-SDFR-AT-0073</strain>
    </source>
</reference>
<dbReference type="EMBL" id="JAGPXC010000002">
    <property type="protein sequence ID" value="KAH6657372.1"/>
    <property type="molecule type" value="Genomic_DNA"/>
</dbReference>
<feature type="compositionally biased region" description="Polar residues" evidence="1">
    <location>
        <begin position="171"/>
        <end position="182"/>
    </location>
</feature>
<keyword evidence="2" id="KW-0472">Membrane</keyword>
<feature type="compositionally biased region" description="Low complexity" evidence="1">
    <location>
        <begin position="183"/>
        <end position="195"/>
    </location>
</feature>
<keyword evidence="2" id="KW-0812">Transmembrane</keyword>